<evidence type="ECO:0000313" key="1">
    <source>
        <dbReference type="EMBL" id="QIG67752.1"/>
    </source>
</evidence>
<name>A0A7S5QX68_9CAUD</name>
<dbReference type="EMBL" id="MN988483">
    <property type="protein sequence ID" value="QIG67752.1"/>
    <property type="molecule type" value="Genomic_DNA"/>
</dbReference>
<gene>
    <name evidence="1" type="ORF">EVB52_051</name>
</gene>
<organism evidence="1 2">
    <name type="scientific">Rhizobium phage RHph_Y38</name>
    <dbReference type="NCBI Taxonomy" id="2509781"/>
    <lineage>
        <taxon>Viruses</taxon>
        <taxon>Duplodnaviria</taxon>
        <taxon>Heunggongvirae</taxon>
        <taxon>Uroviricota</taxon>
        <taxon>Caudoviricetes</taxon>
        <taxon>Schitoviridae</taxon>
        <taxon>Demetervirinae</taxon>
        <taxon>Acanvirus</taxon>
        <taxon>Acanvirus Y38</taxon>
    </lineage>
</organism>
<evidence type="ECO:0000313" key="2">
    <source>
        <dbReference type="Proteomes" id="UP000656987"/>
    </source>
</evidence>
<reference evidence="1" key="1">
    <citation type="submission" date="2020-01" db="EMBL/GenBank/DDBJ databases">
        <title>Patterns of diversity and host range of bacteriophage communities associated with bean-nodulatin bacteria.</title>
        <authorList>
            <person name="Vann Cauwenberghe J."/>
            <person name="Santamaria R.I."/>
            <person name="Bustos P."/>
            <person name="Juarez S."/>
            <person name="Gonzalez V."/>
        </authorList>
    </citation>
    <scope>NUCLEOTIDE SEQUENCE</scope>
</reference>
<keyword evidence="2" id="KW-1185">Reference proteome</keyword>
<dbReference type="Proteomes" id="UP000656987">
    <property type="component" value="Segment"/>
</dbReference>
<sequence>MVTKINDRTVPIEEDEKVLSALVLSSTIFVISLTKNKEILLRTEGDVEIYLSATEAAMLSLAFQQACEELAE</sequence>
<proteinExistence type="predicted"/>
<accession>A0A7S5QX68</accession>
<protein>
    <submittedName>
        <fullName evidence="1">Uncharacterized protein</fullName>
    </submittedName>
</protein>